<name>A0ABU2RAW6_9ACTN</name>
<accession>A0ABU2RAW6</accession>
<dbReference type="SUPFAM" id="SSF55781">
    <property type="entry name" value="GAF domain-like"/>
    <property type="match status" value="1"/>
</dbReference>
<protein>
    <submittedName>
        <fullName evidence="4">SpoIIE family protein phosphatase</fullName>
    </submittedName>
</protein>
<dbReference type="Proteomes" id="UP001183610">
    <property type="component" value="Unassembled WGS sequence"/>
</dbReference>
<keyword evidence="1" id="KW-0378">Hydrolase</keyword>
<dbReference type="Pfam" id="PF07228">
    <property type="entry name" value="SpoIIE"/>
    <property type="match status" value="1"/>
</dbReference>
<dbReference type="EMBL" id="JAVRET010000199">
    <property type="protein sequence ID" value="MDT0413785.1"/>
    <property type="molecule type" value="Genomic_DNA"/>
</dbReference>
<dbReference type="InterPro" id="IPR003018">
    <property type="entry name" value="GAF"/>
</dbReference>
<dbReference type="SUPFAM" id="SSF81606">
    <property type="entry name" value="PP2C-like"/>
    <property type="match status" value="1"/>
</dbReference>
<dbReference type="SMART" id="SM00065">
    <property type="entry name" value="GAF"/>
    <property type="match status" value="1"/>
</dbReference>
<dbReference type="PANTHER" id="PTHR43156:SF2">
    <property type="entry name" value="STAGE II SPORULATION PROTEIN E"/>
    <property type="match status" value="1"/>
</dbReference>
<organism evidence="4 5">
    <name type="scientific">Streptomyces evansiae</name>
    <dbReference type="NCBI Taxonomy" id="3075535"/>
    <lineage>
        <taxon>Bacteria</taxon>
        <taxon>Bacillati</taxon>
        <taxon>Actinomycetota</taxon>
        <taxon>Actinomycetes</taxon>
        <taxon>Kitasatosporales</taxon>
        <taxon>Streptomycetaceae</taxon>
        <taxon>Streptomyces</taxon>
    </lineage>
</organism>
<evidence type="ECO:0000313" key="5">
    <source>
        <dbReference type="Proteomes" id="UP001183610"/>
    </source>
</evidence>
<dbReference type="Gene3D" id="3.60.40.10">
    <property type="entry name" value="PPM-type phosphatase domain"/>
    <property type="match status" value="1"/>
</dbReference>
<dbReference type="InterPro" id="IPR036457">
    <property type="entry name" value="PPM-type-like_dom_sf"/>
</dbReference>
<dbReference type="InterPro" id="IPR029016">
    <property type="entry name" value="GAF-like_dom_sf"/>
</dbReference>
<dbReference type="Gene3D" id="3.30.450.20">
    <property type="entry name" value="PAS domain"/>
    <property type="match status" value="1"/>
</dbReference>
<reference evidence="5" key="1">
    <citation type="submission" date="2023-07" db="EMBL/GenBank/DDBJ databases">
        <title>30 novel species of actinomycetes from the DSMZ collection.</title>
        <authorList>
            <person name="Nouioui I."/>
        </authorList>
    </citation>
    <scope>NUCLEOTIDE SEQUENCE [LARGE SCALE GENOMIC DNA]</scope>
    <source>
        <strain evidence="5">DSM 41979</strain>
    </source>
</reference>
<proteinExistence type="predicted"/>
<dbReference type="InterPro" id="IPR001932">
    <property type="entry name" value="PPM-type_phosphatase-like_dom"/>
</dbReference>
<dbReference type="SMART" id="SM00331">
    <property type="entry name" value="PP2C_SIG"/>
    <property type="match status" value="1"/>
</dbReference>
<dbReference type="PANTHER" id="PTHR43156">
    <property type="entry name" value="STAGE II SPORULATION PROTEIN E-RELATED"/>
    <property type="match status" value="1"/>
</dbReference>
<sequence length="681" mass="73504">MDERETAPGCAGGGLLESVSAMALVAGEPARLVDRNRAFEAVFGYWEVGQPADDALAGEDWEPVRSALRRAVGANTASLVEFPFLSAKHTDEEPWMVRCMPTVWGGGPAALLLVSPRSQSADRRAGSTFEAESLVRRYEALLSAIPQTVWLMSPKGEVTGLVGTFGSTAGGLWHAGEGDEWMAAVHPKDREWFEREWAATARGEAVLDAVVRVRRKAAPDSKFRHVRIVAVPVIHRGVVTEWIGTVTDTEDLWRARMRERLLARMAALPAARDPSEAFRIIAAAVVPDLVDAFVVFYHSPEQTRQAFLLGRRDTSDTARTALAPGLPPLPPIPADFELGPVAERAITDRYPALLLFPPGDPPPEQMSGTSFEWLREASATSLFIVPVVVDNRTVALAAAASCRGNPPPDKADLQLLEDVLHHVSGPLRLSMELQAARDTSLALQQSFLAALPDIDDAAIEAAYQPADTAAEVGGDWYDVTTMADKTLALTIGDIAGHDLAAATAMARVNSILKGLACDGGPAACPARTLAHLDGITQALQITPLATVVHALLRPQFDHSWEATISNAGHPPPLLIPADGRPHYLRLGESPDPPLGAGTRTRRNAWHQRLRSGDTLLLYTDGLVEVPGKDLDAGLDRLLQRTDQLRAQDLSLADIVSELLTLATDRHDDVAVIAFRPDRPQH</sequence>
<feature type="domain" description="PPM-type phosphatase" evidence="3">
    <location>
        <begin position="457"/>
        <end position="676"/>
    </location>
</feature>
<gene>
    <name evidence="4" type="ORF">RM698_32800</name>
</gene>
<dbReference type="Gene3D" id="3.30.450.40">
    <property type="match status" value="1"/>
</dbReference>
<evidence type="ECO:0000259" key="2">
    <source>
        <dbReference type="SMART" id="SM00065"/>
    </source>
</evidence>
<dbReference type="SUPFAM" id="SSF55785">
    <property type="entry name" value="PYP-like sensor domain (PAS domain)"/>
    <property type="match status" value="2"/>
</dbReference>
<feature type="domain" description="GAF" evidence="2">
    <location>
        <begin position="273"/>
        <end position="437"/>
    </location>
</feature>
<comment type="caution">
    <text evidence="4">The sequence shown here is derived from an EMBL/GenBank/DDBJ whole genome shotgun (WGS) entry which is preliminary data.</text>
</comment>
<evidence type="ECO:0000259" key="3">
    <source>
        <dbReference type="SMART" id="SM00331"/>
    </source>
</evidence>
<dbReference type="InterPro" id="IPR035965">
    <property type="entry name" value="PAS-like_dom_sf"/>
</dbReference>
<evidence type="ECO:0000256" key="1">
    <source>
        <dbReference type="ARBA" id="ARBA00022801"/>
    </source>
</evidence>
<dbReference type="InterPro" id="IPR052016">
    <property type="entry name" value="Bact_Sigma-Reg"/>
</dbReference>
<evidence type="ECO:0000313" key="4">
    <source>
        <dbReference type="EMBL" id="MDT0413785.1"/>
    </source>
</evidence>
<keyword evidence="5" id="KW-1185">Reference proteome</keyword>